<feature type="domain" description="DUF4394" evidence="2">
    <location>
        <begin position="303"/>
        <end position="521"/>
    </location>
</feature>
<keyword evidence="4" id="KW-1185">Reference proteome</keyword>
<feature type="domain" description="DUF4394" evidence="2">
    <location>
        <begin position="51"/>
        <end position="285"/>
    </location>
</feature>
<dbReference type="PROSITE" id="PS51257">
    <property type="entry name" value="PROKAR_LIPOPROTEIN"/>
    <property type="match status" value="1"/>
</dbReference>
<dbReference type="Pfam" id="PF14339">
    <property type="entry name" value="DUF4394"/>
    <property type="match status" value="2"/>
</dbReference>
<reference evidence="3 4" key="1">
    <citation type="submission" date="2019-05" db="EMBL/GenBank/DDBJ databases">
        <authorList>
            <person name="Qu J.-H."/>
        </authorList>
    </citation>
    <scope>NUCLEOTIDE SEQUENCE [LARGE SCALE GENOMIC DNA]</scope>
    <source>
        <strain evidence="3 4">NS28</strain>
    </source>
</reference>
<protein>
    <submittedName>
        <fullName evidence="3">DUF4394 domain-containing protein</fullName>
    </submittedName>
</protein>
<dbReference type="SUPFAM" id="SSF69322">
    <property type="entry name" value="Tricorn protease domain 2"/>
    <property type="match status" value="1"/>
</dbReference>
<name>A0A5M8QUM6_9BACT</name>
<evidence type="ECO:0000256" key="1">
    <source>
        <dbReference type="SAM" id="SignalP"/>
    </source>
</evidence>
<accession>A0A5M8QUM6</accession>
<feature type="signal peptide" evidence="1">
    <location>
        <begin position="1"/>
        <end position="25"/>
    </location>
</feature>
<evidence type="ECO:0000313" key="4">
    <source>
        <dbReference type="Proteomes" id="UP000323994"/>
    </source>
</evidence>
<evidence type="ECO:0000313" key="3">
    <source>
        <dbReference type="EMBL" id="KAA6439001.1"/>
    </source>
</evidence>
<organism evidence="3 4">
    <name type="scientific">Dyadobacter flavalbus</name>
    <dbReference type="NCBI Taxonomy" id="2579942"/>
    <lineage>
        <taxon>Bacteria</taxon>
        <taxon>Pseudomonadati</taxon>
        <taxon>Bacteroidota</taxon>
        <taxon>Cytophagia</taxon>
        <taxon>Cytophagales</taxon>
        <taxon>Spirosomataceae</taxon>
        <taxon>Dyadobacter</taxon>
    </lineage>
</organism>
<keyword evidence="1" id="KW-0732">Signal</keyword>
<dbReference type="OrthoDB" id="531718at2"/>
<proteinExistence type="predicted"/>
<dbReference type="InterPro" id="IPR025507">
    <property type="entry name" value="DUF4394"/>
</dbReference>
<sequence>MKFFKQHLKRTALAAGLAASFSLLSCEDHRVPPTEQALPDRIFYALSDNNQLHEINVKNTGTPLRSFPVTGMESGDKLAGIDFRPANGQLYAISVQSNLYQINVKSGDQQGKATRIGTAPVAVTLTGNIGFDFNPTVDRIRVVSSTAQNLRLHPETAVVVPGDAALNGPANPQVGAVAYTNSRAGVVAAPAGAGTTLYDIDPVTDMLYIQNPPNPGALVEVGSLGTNIQEVGGFDISPDIEAADVYPIASVKVGDAWELDYVDLTSGKLQKLGNFPAGVNIVGIAIPSLPVGYSLDGSNNIKIFNPQSGSEYGTKAVTGLPAEVMLHGIDFRPANGRLHALGSNSRIYGIDLGSGAATELAALKLADNSPVTLNGTMFGVDFNPAADRLRVVSNTGQNLRINVMDGVTILDGPLKIGSAAGATPAITAVAYTNSYPGVVAANTTLFDLDSSSDILYKQSPPNDGILIEPKPLNMDVAAGIGFDIGNVSGTGYAIFTVNGTTSFYSIDLATGVSQLKYSFSTASKGLALGNGL</sequence>
<dbReference type="Proteomes" id="UP000323994">
    <property type="component" value="Unassembled WGS sequence"/>
</dbReference>
<dbReference type="AlphaFoldDB" id="A0A5M8QUM6"/>
<dbReference type="RefSeq" id="WP_139012259.1">
    <property type="nucleotide sequence ID" value="NZ_VBSN01000038.1"/>
</dbReference>
<gene>
    <name evidence="3" type="ORF">FEM33_11975</name>
</gene>
<dbReference type="EMBL" id="VBSN01000038">
    <property type="protein sequence ID" value="KAA6439001.1"/>
    <property type="molecule type" value="Genomic_DNA"/>
</dbReference>
<comment type="caution">
    <text evidence="3">The sequence shown here is derived from an EMBL/GenBank/DDBJ whole genome shotgun (WGS) entry which is preliminary data.</text>
</comment>
<evidence type="ECO:0000259" key="2">
    <source>
        <dbReference type="Pfam" id="PF14339"/>
    </source>
</evidence>
<feature type="chain" id="PRO_5024443219" evidence="1">
    <location>
        <begin position="26"/>
        <end position="532"/>
    </location>
</feature>